<protein>
    <submittedName>
        <fullName evidence="2">Nucleotide-diphospho-sugar transferase</fullName>
    </submittedName>
</protein>
<evidence type="ECO:0000256" key="1">
    <source>
        <dbReference type="SAM" id="SignalP"/>
    </source>
</evidence>
<feature type="chain" id="PRO_5012033695" evidence="1">
    <location>
        <begin position="22"/>
        <end position="602"/>
    </location>
</feature>
<comment type="caution">
    <text evidence="2">The sequence shown here is derived from an EMBL/GenBank/DDBJ whole genome shotgun (WGS) entry which is preliminary data.</text>
</comment>
<dbReference type="Pfam" id="PF01501">
    <property type="entry name" value="Glyco_transf_8"/>
    <property type="match status" value="1"/>
</dbReference>
<evidence type="ECO:0000313" key="2">
    <source>
        <dbReference type="EMBL" id="ORY80549.1"/>
    </source>
</evidence>
<dbReference type="InterPro" id="IPR002495">
    <property type="entry name" value="Glyco_trans_8"/>
</dbReference>
<reference evidence="2 3" key="1">
    <citation type="submission" date="2016-08" db="EMBL/GenBank/DDBJ databases">
        <title>A Parts List for Fungal Cellulosomes Revealed by Comparative Genomics.</title>
        <authorList>
            <consortium name="DOE Joint Genome Institute"/>
            <person name="Haitjema C.H."/>
            <person name="Gilmore S.P."/>
            <person name="Henske J.K."/>
            <person name="Solomon K.V."/>
            <person name="De Groot R."/>
            <person name="Kuo A."/>
            <person name="Mondo S.J."/>
            <person name="Salamov A.A."/>
            <person name="Labutti K."/>
            <person name="Zhao Z."/>
            <person name="Chiniquy J."/>
            <person name="Barry K."/>
            <person name="Brewer H.M."/>
            <person name="Purvine S.O."/>
            <person name="Wright A.T."/>
            <person name="Boxma B."/>
            <person name="Van Alen T."/>
            <person name="Hackstein J.H."/>
            <person name="Baker S.E."/>
            <person name="Grigoriev I.V."/>
            <person name="O'Malley M.A."/>
        </authorList>
    </citation>
    <scope>NUCLEOTIDE SEQUENCE [LARGE SCALE GENOMIC DNA]</scope>
    <source>
        <strain evidence="2 3">G1</strain>
    </source>
</reference>
<keyword evidence="2" id="KW-0808">Transferase</keyword>
<proteinExistence type="predicted"/>
<dbReference type="PANTHER" id="PTHR11183">
    <property type="entry name" value="GLYCOGENIN SUBFAMILY MEMBER"/>
    <property type="match status" value="1"/>
</dbReference>
<dbReference type="GO" id="GO:0016757">
    <property type="term" value="F:glycosyltransferase activity"/>
    <property type="evidence" value="ECO:0007669"/>
    <property type="project" value="InterPro"/>
</dbReference>
<dbReference type="OrthoDB" id="414863at2759"/>
<dbReference type="InterPro" id="IPR050587">
    <property type="entry name" value="GNT1/Glycosyltrans_8"/>
</dbReference>
<dbReference type="Gene3D" id="3.90.550.10">
    <property type="entry name" value="Spore Coat Polysaccharide Biosynthesis Protein SpsA, Chain A"/>
    <property type="match status" value="1"/>
</dbReference>
<keyword evidence="1" id="KW-0732">Signal</keyword>
<dbReference type="SUPFAM" id="SSF53448">
    <property type="entry name" value="Nucleotide-diphospho-sugar transferases"/>
    <property type="match status" value="2"/>
</dbReference>
<name>A0A1Y2F9H8_9FUNG</name>
<dbReference type="InterPro" id="IPR029044">
    <property type="entry name" value="Nucleotide-diphossugar_trans"/>
</dbReference>
<feature type="signal peptide" evidence="1">
    <location>
        <begin position="1"/>
        <end position="21"/>
    </location>
</feature>
<keyword evidence="3" id="KW-1185">Reference proteome</keyword>
<dbReference type="AlphaFoldDB" id="A0A1Y2F9H8"/>
<gene>
    <name evidence="2" type="ORF">LY90DRAFT_697833</name>
</gene>
<dbReference type="EMBL" id="MCOG01000012">
    <property type="protein sequence ID" value="ORY80549.1"/>
    <property type="molecule type" value="Genomic_DNA"/>
</dbReference>
<accession>A0A1Y2F9H8</accession>
<organism evidence="2 3">
    <name type="scientific">Neocallimastix californiae</name>
    <dbReference type="NCBI Taxonomy" id="1754190"/>
    <lineage>
        <taxon>Eukaryota</taxon>
        <taxon>Fungi</taxon>
        <taxon>Fungi incertae sedis</taxon>
        <taxon>Chytridiomycota</taxon>
        <taxon>Chytridiomycota incertae sedis</taxon>
        <taxon>Neocallimastigomycetes</taxon>
        <taxon>Neocallimastigales</taxon>
        <taxon>Neocallimastigaceae</taxon>
        <taxon>Neocallimastix</taxon>
    </lineage>
</organism>
<sequence>MKSAGRYFIIICILVFASILSLEKKYNKENEASIIKNELFNNHTDHDSLDLHKNKDKLIVSLSSDYSRIDYVKLVLESLVNQSVPSSKYHIVLVLAIPEFPNKENDLPFDLVDLINEYPDLIEVLWYEKNINNHTRLIPTIKKYPNNPVLICDDNIIREKWWIKMFLEDHKLYPNDVIFGASNQYLTSEYKWESYKYLYVETEAGKLNAIQNLIVNTGIPMNGFGGTLYPVNTFTDERFFNEDLYMELSPSSDELWQWCFNIIENRTLRQSSKIYDYSNDIIKDSQSPSLYNLNNEKYNLILKNIMSEFPDFKMKLDEKFKLTNYKICLCSIVNDKYIEGFETMVYSFYKNNNWFNGDIVVLYDNKYSILSDESKEEILSKFPNVKFLKLDTSKYDNVNKKNIIPRFRPPLIKYEIFGLTDYDKVLYLDADCLVTSSIFELYNKNEDVVCIAKHINNVENKEIWNDVFDGTRKTEINNGVVFINKNILDKKHVDGMLDLTNKYNKKFPFYNGLPDQDIMQVYFLESDIKVTLVSNIYNMVKTRFKKNKRVITNEKIIHYVNSKPWKSDEPQYKYIFGIWHNYSNELNDIYDVKVKIENENKN</sequence>
<dbReference type="Proteomes" id="UP000193920">
    <property type="component" value="Unassembled WGS sequence"/>
</dbReference>
<evidence type="ECO:0000313" key="3">
    <source>
        <dbReference type="Proteomes" id="UP000193920"/>
    </source>
</evidence>